<dbReference type="Proteomes" id="UP000258127">
    <property type="component" value="Chromosome"/>
</dbReference>
<sequence length="80" mass="8882">MLACLRAGLFSSLRYSESLEVNTMNDKHRMGGGDAQTEWPDLDPEQRNDRVDDPDAAPNLTDDDQEKHPTVPRVDPDSGA</sequence>
<proteinExistence type="predicted"/>
<dbReference type="EMBL" id="CP031641">
    <property type="protein sequence ID" value="AXO88601.1"/>
    <property type="molecule type" value="Genomic_DNA"/>
</dbReference>
<feature type="region of interest" description="Disordered" evidence="1">
    <location>
        <begin position="25"/>
        <end position="80"/>
    </location>
</feature>
<reference evidence="2 3" key="1">
    <citation type="submission" date="2018-08" db="EMBL/GenBank/DDBJ databases">
        <authorList>
            <person name="Lee Y."/>
            <person name="Kakembo D."/>
        </authorList>
    </citation>
    <scope>NUCLEOTIDE SEQUENCE [LARGE SCALE GENOMIC DNA]</scope>
    <source>
        <strain evidence="2 3">JBCS1880</strain>
    </source>
</reference>
<name>A0AAI8KB88_9PSED</name>
<feature type="compositionally biased region" description="Basic and acidic residues" evidence="1">
    <location>
        <begin position="44"/>
        <end position="53"/>
    </location>
</feature>
<protein>
    <submittedName>
        <fullName evidence="2">Uncharacterized protein</fullName>
    </submittedName>
</protein>
<evidence type="ECO:0000256" key="1">
    <source>
        <dbReference type="SAM" id="MobiDB-lite"/>
    </source>
</evidence>
<evidence type="ECO:0000313" key="2">
    <source>
        <dbReference type="EMBL" id="AXO88601.1"/>
    </source>
</evidence>
<evidence type="ECO:0000313" key="3">
    <source>
        <dbReference type="Proteomes" id="UP000258127"/>
    </source>
</evidence>
<accession>A0AAI8KB88</accession>
<gene>
    <name evidence="2" type="ORF">DZC75_11570</name>
</gene>
<dbReference type="AlphaFoldDB" id="A0AAI8KB88"/>
<keyword evidence="3" id="KW-1185">Reference proteome</keyword>
<organism evidence="2 3">
    <name type="scientific">Pseudomonas parafulva</name>
    <dbReference type="NCBI Taxonomy" id="157782"/>
    <lineage>
        <taxon>Bacteria</taxon>
        <taxon>Pseudomonadati</taxon>
        <taxon>Pseudomonadota</taxon>
        <taxon>Gammaproteobacteria</taxon>
        <taxon>Pseudomonadales</taxon>
        <taxon>Pseudomonadaceae</taxon>
        <taxon>Pseudomonas</taxon>
    </lineage>
</organism>